<sequence>MPSSNTSARLSRLNACLGVLIFNIVAALVAGCSTPARQVVSETYHSEKPRIDQWAADWHKDSDAEFRSDRSVLVATYGTTEFTSVKRLRSTDELVSVKTPMVVAWLEMKKGPQAIPLYRYVVIPLKYVSAETLLQQGAYISEQTDLGLPAQTPAGPFKGAVVTDWQYCYACFAQREIEELEMRDLNFLTSSVKRRMEDRSLGGLYFLKTAAAARTRSAGTATLTVEVGERAREQQQVFTDYYLENRAALADAREGDARYRRFWREEVEPLLFDAFAVSQGCPKDFQSSRQRYKRLAPMYVVQRIRLNREYVECRSDALARYDLNTYQSQFAQLQQRERALWAQSSGSLRRKMIPPQEVVSQAVKWIDEAAEGIESAYRDLANIEKAEARAAASKQRAEAFSQATWQSTFSAISNRNVQVLQQSRQISAMVDRAQTARRPALGKPNAERKSAESDSEAGKKVQHRPDTASPAAVAAAKEAEPTVAEEKSENAYVGAGRDYPFSGSSSSYYQRSVAIDLAETNLRNQAAEFCGSSYKAEIRWSPDAECKQSAAAESFLCTRDALVNCYENRCEQEFCGTRSP</sequence>
<evidence type="ECO:0000313" key="4">
    <source>
        <dbReference type="EMBL" id="MCQ3829668.1"/>
    </source>
</evidence>
<evidence type="ECO:0000256" key="1">
    <source>
        <dbReference type="SAM" id="Coils"/>
    </source>
</evidence>
<feature type="region of interest" description="Disordered" evidence="2">
    <location>
        <begin position="430"/>
        <end position="489"/>
    </location>
</feature>
<feature type="compositionally biased region" description="Basic and acidic residues" evidence="2">
    <location>
        <begin position="445"/>
        <end position="466"/>
    </location>
</feature>
<dbReference type="Proteomes" id="UP001205566">
    <property type="component" value="Unassembled WGS sequence"/>
</dbReference>
<dbReference type="RefSeq" id="WP_255874625.1">
    <property type="nucleotide sequence ID" value="NZ_JACASI010000026.1"/>
</dbReference>
<feature type="coiled-coil region" evidence="1">
    <location>
        <begin position="366"/>
        <end position="403"/>
    </location>
</feature>
<keyword evidence="3" id="KW-0812">Transmembrane</keyword>
<evidence type="ECO:0000313" key="5">
    <source>
        <dbReference type="Proteomes" id="UP001205566"/>
    </source>
</evidence>
<keyword evidence="3" id="KW-1133">Transmembrane helix</keyword>
<organism evidence="4 5">
    <name type="scientific">Microbulbifer elongatus</name>
    <dbReference type="NCBI Taxonomy" id="86173"/>
    <lineage>
        <taxon>Bacteria</taxon>
        <taxon>Pseudomonadati</taxon>
        <taxon>Pseudomonadota</taxon>
        <taxon>Gammaproteobacteria</taxon>
        <taxon>Cellvibrionales</taxon>
        <taxon>Microbulbiferaceae</taxon>
        <taxon>Microbulbifer</taxon>
    </lineage>
</organism>
<comment type="caution">
    <text evidence="4">The sequence shown here is derived from an EMBL/GenBank/DDBJ whole genome shotgun (WGS) entry which is preliminary data.</text>
</comment>
<reference evidence="4" key="1">
    <citation type="thesis" date="2020" institute="Technische Universitat Dresden" country="Dresden, Germany">
        <title>The Agarolytic System of Microbulbifer elongatus PORT2, Isolated from Batu Karas, Pangandaran West Java Indonesia.</title>
        <authorList>
            <person name="Anggraeni S.R."/>
        </authorList>
    </citation>
    <scope>NUCLEOTIDE SEQUENCE</scope>
    <source>
        <strain evidence="4">PORT2</strain>
    </source>
</reference>
<keyword evidence="5" id="KW-1185">Reference proteome</keyword>
<dbReference type="EMBL" id="JACASI010000026">
    <property type="protein sequence ID" value="MCQ3829668.1"/>
    <property type="molecule type" value="Genomic_DNA"/>
</dbReference>
<gene>
    <name evidence="4" type="ORF">HXX02_09435</name>
</gene>
<evidence type="ECO:0008006" key="6">
    <source>
        <dbReference type="Google" id="ProtNLM"/>
    </source>
</evidence>
<name>A0ABT1P0P6_9GAMM</name>
<protein>
    <recommendedName>
        <fullName evidence="6">Lipoprotein</fullName>
    </recommendedName>
</protein>
<keyword evidence="3" id="KW-0472">Membrane</keyword>
<proteinExistence type="predicted"/>
<feature type="compositionally biased region" description="Basic and acidic residues" evidence="2">
    <location>
        <begin position="477"/>
        <end position="489"/>
    </location>
</feature>
<keyword evidence="1" id="KW-0175">Coiled coil</keyword>
<evidence type="ECO:0000256" key="3">
    <source>
        <dbReference type="SAM" id="Phobius"/>
    </source>
</evidence>
<evidence type="ECO:0000256" key="2">
    <source>
        <dbReference type="SAM" id="MobiDB-lite"/>
    </source>
</evidence>
<feature type="compositionally biased region" description="Low complexity" evidence="2">
    <location>
        <begin position="467"/>
        <end position="476"/>
    </location>
</feature>
<accession>A0ABT1P0P6</accession>
<feature type="transmembrane region" description="Helical" evidence="3">
    <location>
        <begin position="12"/>
        <end position="31"/>
    </location>
</feature>